<reference evidence="1" key="1">
    <citation type="journal article" date="2013" name="J. Plant Res.">
        <title>Effect of fungi and light on seed germination of three Opuntia species from semiarid lands of central Mexico.</title>
        <authorList>
            <person name="Delgado-Sanchez P."/>
            <person name="Jimenez-Bremont J.F."/>
            <person name="Guerrero-Gonzalez Mde L."/>
            <person name="Flores J."/>
        </authorList>
    </citation>
    <scope>NUCLEOTIDE SEQUENCE</scope>
    <source>
        <tissue evidence="1">Cladode</tissue>
    </source>
</reference>
<evidence type="ECO:0000313" key="1">
    <source>
        <dbReference type="EMBL" id="MBA4662496.1"/>
    </source>
</evidence>
<dbReference type="EMBL" id="GISG01216043">
    <property type="protein sequence ID" value="MBA4662496.1"/>
    <property type="molecule type" value="Transcribed_RNA"/>
</dbReference>
<accession>A0A7C9AAN0</accession>
<organism evidence="1">
    <name type="scientific">Opuntia streptacantha</name>
    <name type="common">Prickly pear cactus</name>
    <name type="synonym">Opuntia cardona</name>
    <dbReference type="NCBI Taxonomy" id="393608"/>
    <lineage>
        <taxon>Eukaryota</taxon>
        <taxon>Viridiplantae</taxon>
        <taxon>Streptophyta</taxon>
        <taxon>Embryophyta</taxon>
        <taxon>Tracheophyta</taxon>
        <taxon>Spermatophyta</taxon>
        <taxon>Magnoliopsida</taxon>
        <taxon>eudicotyledons</taxon>
        <taxon>Gunneridae</taxon>
        <taxon>Pentapetalae</taxon>
        <taxon>Caryophyllales</taxon>
        <taxon>Cactineae</taxon>
        <taxon>Cactaceae</taxon>
        <taxon>Opuntioideae</taxon>
        <taxon>Opuntia</taxon>
    </lineage>
</organism>
<proteinExistence type="predicted"/>
<reference evidence="1" key="2">
    <citation type="submission" date="2020-07" db="EMBL/GenBank/DDBJ databases">
        <authorList>
            <person name="Vera ALvarez R."/>
            <person name="Arias-Moreno D.M."/>
            <person name="Jimenez-Jacinto V."/>
            <person name="Jimenez-Bremont J.F."/>
            <person name="Swaminathan K."/>
            <person name="Moose S.P."/>
            <person name="Guerrero-Gonzalez M.L."/>
            <person name="Marino-Ramirez L."/>
            <person name="Landsman D."/>
            <person name="Rodriguez-Kessler M."/>
            <person name="Delgado-Sanchez P."/>
        </authorList>
    </citation>
    <scope>NUCLEOTIDE SEQUENCE</scope>
    <source>
        <tissue evidence="1">Cladode</tissue>
    </source>
</reference>
<sequence>MVKHCCLGEPLKSSFILCSRTHITAPIAKKHTAMTPHMPGVNGRRKAQGPEFNFLNGATTTRPDEAYGCVKSTILVLLVTIAISPTAASNLPAVIIFTRSV</sequence>
<dbReference type="AlphaFoldDB" id="A0A7C9AAN0"/>
<name>A0A7C9AAN0_OPUST</name>
<protein>
    <submittedName>
        <fullName evidence="1">Uncharacterized protein</fullName>
    </submittedName>
</protein>